<evidence type="ECO:0000259" key="1">
    <source>
        <dbReference type="Pfam" id="PF08281"/>
    </source>
</evidence>
<evidence type="ECO:0000313" key="3">
    <source>
        <dbReference type="Proteomes" id="UP000830198"/>
    </source>
</evidence>
<dbReference type="RefSeq" id="WP_247814218.1">
    <property type="nucleotide sequence ID" value="NZ_CP095855.1"/>
</dbReference>
<dbReference type="Proteomes" id="UP000830198">
    <property type="component" value="Chromosome"/>
</dbReference>
<sequence length="86" mass="9854">MAGETISMTKLKQIFLHRRNGMALEAIALVMNVSRNTVKKYIRLAEQKGLELEQLAAMEEHDLEKIFPEPTSVGKSRFQCLEGMFR</sequence>
<feature type="domain" description="RNA polymerase sigma factor 70 region 4 type 2" evidence="1">
    <location>
        <begin position="11"/>
        <end position="48"/>
    </location>
</feature>
<dbReference type="InterPro" id="IPR013249">
    <property type="entry name" value="RNA_pol_sigma70_r4_t2"/>
</dbReference>
<dbReference type="SUPFAM" id="SSF88659">
    <property type="entry name" value="Sigma3 and sigma4 domains of RNA polymerase sigma factors"/>
    <property type="match status" value="1"/>
</dbReference>
<accession>A0ABY4IA69</accession>
<name>A0ABY4IA69_CHIFI</name>
<organism evidence="2 3">
    <name type="scientific">Chitinophaga filiformis</name>
    <name type="common">Myxococcus filiformis</name>
    <name type="synonym">Flexibacter filiformis</name>
    <dbReference type="NCBI Taxonomy" id="104663"/>
    <lineage>
        <taxon>Bacteria</taxon>
        <taxon>Pseudomonadati</taxon>
        <taxon>Bacteroidota</taxon>
        <taxon>Chitinophagia</taxon>
        <taxon>Chitinophagales</taxon>
        <taxon>Chitinophagaceae</taxon>
        <taxon>Chitinophaga</taxon>
    </lineage>
</organism>
<proteinExistence type="predicted"/>
<gene>
    <name evidence="2" type="ORF">MYF79_12645</name>
</gene>
<dbReference type="InterPro" id="IPR013324">
    <property type="entry name" value="RNA_pol_sigma_r3/r4-like"/>
</dbReference>
<evidence type="ECO:0000313" key="2">
    <source>
        <dbReference type="EMBL" id="UPK72134.1"/>
    </source>
</evidence>
<reference evidence="2 3" key="1">
    <citation type="submission" date="2022-04" db="EMBL/GenBank/DDBJ databases">
        <title>The arsenic-methylating capacity of Chitinophaga filiformis YT5 during chitin decomposition.</title>
        <authorList>
            <person name="Chen G."/>
            <person name="Liang Y."/>
        </authorList>
    </citation>
    <scope>NUCLEOTIDE SEQUENCE [LARGE SCALE GENOMIC DNA]</scope>
    <source>
        <strain evidence="2 3">YT5</strain>
    </source>
</reference>
<keyword evidence="3" id="KW-1185">Reference proteome</keyword>
<dbReference type="Pfam" id="PF08281">
    <property type="entry name" value="Sigma70_r4_2"/>
    <property type="match status" value="1"/>
</dbReference>
<protein>
    <recommendedName>
        <fullName evidence="1">RNA polymerase sigma factor 70 region 4 type 2 domain-containing protein</fullName>
    </recommendedName>
</protein>
<dbReference type="EMBL" id="CP095855">
    <property type="protein sequence ID" value="UPK72134.1"/>
    <property type="molecule type" value="Genomic_DNA"/>
</dbReference>